<keyword evidence="3" id="KW-1185">Reference proteome</keyword>
<feature type="region of interest" description="Disordered" evidence="1">
    <location>
        <begin position="118"/>
        <end position="261"/>
    </location>
</feature>
<feature type="compositionally biased region" description="Basic residues" evidence="1">
    <location>
        <begin position="211"/>
        <end position="225"/>
    </location>
</feature>
<organism evidence="2 3">
    <name type="scientific">Mesorhabditis spiculigera</name>
    <dbReference type="NCBI Taxonomy" id="96644"/>
    <lineage>
        <taxon>Eukaryota</taxon>
        <taxon>Metazoa</taxon>
        <taxon>Ecdysozoa</taxon>
        <taxon>Nematoda</taxon>
        <taxon>Chromadorea</taxon>
        <taxon>Rhabditida</taxon>
        <taxon>Rhabditina</taxon>
        <taxon>Rhabditomorpha</taxon>
        <taxon>Rhabditoidea</taxon>
        <taxon>Rhabditidae</taxon>
        <taxon>Mesorhabditinae</taxon>
        <taxon>Mesorhabditis</taxon>
    </lineage>
</organism>
<feature type="compositionally biased region" description="Polar residues" evidence="1">
    <location>
        <begin position="67"/>
        <end position="80"/>
    </location>
</feature>
<name>A0AA36DHV6_9BILA</name>
<sequence>MAGNGPPAKKLDMMSSLLNRTRQIQKSYMESFVKEVEKIPPPRDPAEERDSAVLATFWGITKKGDTTSRPQENGAPSTSKAPPEPAEESQADREIREKREALIAQRREIAKAALIREAEKHMRLDRGKPVANKEFLSRTIRSTVLSDRQEELRKEKAKAQNQRREDIREEEMLLRERIRARYFKDEDKKSKSRKGSKSDRRSRSKSAEAKKKSRKRSRSRSKSRSRSVQVVEKTERDRRSSKRSRRSRSPDDKSSKKAKKR</sequence>
<evidence type="ECO:0000256" key="1">
    <source>
        <dbReference type="SAM" id="MobiDB-lite"/>
    </source>
</evidence>
<feature type="compositionally biased region" description="Basic and acidic residues" evidence="1">
    <location>
        <begin position="36"/>
        <end position="51"/>
    </location>
</feature>
<feature type="region of interest" description="Disordered" evidence="1">
    <location>
        <begin position="36"/>
        <end position="100"/>
    </location>
</feature>
<dbReference type="Proteomes" id="UP001177023">
    <property type="component" value="Unassembled WGS sequence"/>
</dbReference>
<dbReference type="EMBL" id="CATQJA010002710">
    <property type="protein sequence ID" value="CAJ0587921.1"/>
    <property type="molecule type" value="Genomic_DNA"/>
</dbReference>
<comment type="caution">
    <text evidence="2">The sequence shown here is derived from an EMBL/GenBank/DDBJ whole genome shotgun (WGS) entry which is preliminary data.</text>
</comment>
<evidence type="ECO:0000313" key="3">
    <source>
        <dbReference type="Proteomes" id="UP001177023"/>
    </source>
</evidence>
<accession>A0AA36DHV6</accession>
<reference evidence="2" key="1">
    <citation type="submission" date="2023-06" db="EMBL/GenBank/DDBJ databases">
        <authorList>
            <person name="Delattre M."/>
        </authorList>
    </citation>
    <scope>NUCLEOTIDE SEQUENCE</scope>
    <source>
        <strain evidence="2">AF72</strain>
    </source>
</reference>
<evidence type="ECO:0000313" key="2">
    <source>
        <dbReference type="EMBL" id="CAJ0587921.1"/>
    </source>
</evidence>
<feature type="compositionally biased region" description="Basic and acidic residues" evidence="1">
    <location>
        <begin position="196"/>
        <end position="210"/>
    </location>
</feature>
<protein>
    <submittedName>
        <fullName evidence="2">Uncharacterized protein</fullName>
    </submittedName>
</protein>
<proteinExistence type="predicted"/>
<gene>
    <name evidence="2" type="ORF">MSPICULIGERA_LOCUS25874</name>
</gene>
<dbReference type="AlphaFoldDB" id="A0AA36DHV6"/>
<feature type="non-terminal residue" evidence="2">
    <location>
        <position position="1"/>
    </location>
</feature>
<feature type="compositionally biased region" description="Basic and acidic residues" evidence="1">
    <location>
        <begin position="90"/>
        <end position="100"/>
    </location>
</feature>
<feature type="compositionally biased region" description="Basic and acidic residues" evidence="1">
    <location>
        <begin position="147"/>
        <end position="189"/>
    </location>
</feature>
<feature type="compositionally biased region" description="Basic and acidic residues" evidence="1">
    <location>
        <begin position="118"/>
        <end position="128"/>
    </location>
</feature>